<dbReference type="InterPro" id="IPR047197">
    <property type="entry name" value="THYN1-like_EVE"/>
</dbReference>
<dbReference type="PaxDb" id="522772-Dacet_0114"/>
<dbReference type="Gene3D" id="3.10.590.10">
    <property type="entry name" value="ph1033 like domains"/>
    <property type="match status" value="1"/>
</dbReference>
<dbReference type="Proteomes" id="UP000002012">
    <property type="component" value="Chromosome"/>
</dbReference>
<reference evidence="3 4" key="1">
    <citation type="journal article" date="2010" name="Stand. Genomic Sci.">
        <title>Complete genome sequence of Denitrovibrio acetiphilus type strain (N2460).</title>
        <authorList>
            <person name="Kiss H."/>
            <person name="Lang E."/>
            <person name="Lapidus A."/>
            <person name="Copeland A."/>
            <person name="Nolan M."/>
            <person name="Glavina Del Rio T."/>
            <person name="Chen F."/>
            <person name="Lucas S."/>
            <person name="Tice H."/>
            <person name="Cheng J.F."/>
            <person name="Han C."/>
            <person name="Goodwin L."/>
            <person name="Pitluck S."/>
            <person name="Liolios K."/>
            <person name="Pati A."/>
            <person name="Ivanova N."/>
            <person name="Mavromatis K."/>
            <person name="Chen A."/>
            <person name="Palaniappan K."/>
            <person name="Land M."/>
            <person name="Hauser L."/>
            <person name="Chang Y.J."/>
            <person name="Jeffries C.D."/>
            <person name="Detter J.C."/>
            <person name="Brettin T."/>
            <person name="Spring S."/>
            <person name="Rohde M."/>
            <person name="Goker M."/>
            <person name="Woyke T."/>
            <person name="Bristow J."/>
            <person name="Eisen J.A."/>
            <person name="Markowitz V."/>
            <person name="Hugenholtz P."/>
            <person name="Kyrpides N.C."/>
            <person name="Klenk H.P."/>
        </authorList>
    </citation>
    <scope>NUCLEOTIDE SEQUENCE [LARGE SCALE GENOMIC DNA]</scope>
    <source>
        <strain evidence="4">DSM 12809 / NBRC 114555 / N2460</strain>
    </source>
</reference>
<dbReference type="Pfam" id="PF01878">
    <property type="entry name" value="EVE"/>
    <property type="match status" value="1"/>
</dbReference>
<dbReference type="FunFam" id="3.10.590.10:FF:000003">
    <property type="entry name" value="Thymocyte nuclear protein 1"/>
    <property type="match status" value="1"/>
</dbReference>
<dbReference type="InterPro" id="IPR002740">
    <property type="entry name" value="EVE_domain"/>
</dbReference>
<gene>
    <name evidence="3" type="ordered locus">Dacet_0114</name>
</gene>
<sequence>MRYWLMKSEPESFSIDDLKNCKNSTEHWDGIRNYQARNFMRDDMVIGDRVLFYHSNTDEPGVVGIAEVASEPYADYTAFDSGSKYYDRQSTKENPRWVMVDIRFVEKFDRTVTLKEMKSMYNLAGMKLLQRGNRLSIMPVGKNEFETIVSMSKEF</sequence>
<evidence type="ECO:0000313" key="4">
    <source>
        <dbReference type="Proteomes" id="UP000002012"/>
    </source>
</evidence>
<protein>
    <recommendedName>
        <fullName evidence="2">EVE domain-containing protein</fullName>
    </recommendedName>
</protein>
<dbReference type="InterPro" id="IPR052181">
    <property type="entry name" value="5hmC_binding"/>
</dbReference>
<dbReference type="AlphaFoldDB" id="D4H1U3"/>
<dbReference type="InterPro" id="IPR015947">
    <property type="entry name" value="PUA-like_sf"/>
</dbReference>
<accession>D4H1U3</accession>
<dbReference type="SUPFAM" id="SSF88697">
    <property type="entry name" value="PUA domain-like"/>
    <property type="match status" value="1"/>
</dbReference>
<dbReference type="PANTHER" id="PTHR14087">
    <property type="entry name" value="THYMOCYTE NUCLEAR PROTEIN 1"/>
    <property type="match status" value="1"/>
</dbReference>
<keyword evidence="4" id="KW-1185">Reference proteome</keyword>
<organism evidence="3 4">
    <name type="scientific">Denitrovibrio acetiphilus (strain DSM 12809 / NBRC 114555 / N2460)</name>
    <dbReference type="NCBI Taxonomy" id="522772"/>
    <lineage>
        <taxon>Bacteria</taxon>
        <taxon>Pseudomonadati</taxon>
        <taxon>Deferribacterota</taxon>
        <taxon>Deferribacteres</taxon>
        <taxon>Deferribacterales</taxon>
        <taxon>Geovibrionaceae</taxon>
        <taxon>Denitrovibrio</taxon>
    </lineage>
</organism>
<dbReference type="STRING" id="522772.Dacet_0114"/>
<name>D4H1U3_DENA2</name>
<dbReference type="InParanoid" id="D4H1U3"/>
<evidence type="ECO:0000313" key="3">
    <source>
        <dbReference type="EMBL" id="ADD66920.1"/>
    </source>
</evidence>
<dbReference type="CDD" id="cd21133">
    <property type="entry name" value="EVE"/>
    <property type="match status" value="1"/>
</dbReference>
<dbReference type="HOGENOM" id="CLU_041799_2_2_0"/>
<proteinExistence type="predicted"/>
<dbReference type="RefSeq" id="WP_013009468.1">
    <property type="nucleotide sequence ID" value="NC_013943.1"/>
</dbReference>
<feature type="domain" description="EVE" evidence="2">
    <location>
        <begin position="2"/>
        <end position="151"/>
    </location>
</feature>
<keyword evidence="1" id="KW-0597">Phosphoprotein</keyword>
<evidence type="ECO:0000256" key="1">
    <source>
        <dbReference type="ARBA" id="ARBA00022553"/>
    </source>
</evidence>
<dbReference type="OrthoDB" id="9791347at2"/>
<dbReference type="KEGG" id="dap:Dacet_0114"/>
<dbReference type="EMBL" id="CP001968">
    <property type="protein sequence ID" value="ADD66920.1"/>
    <property type="molecule type" value="Genomic_DNA"/>
</dbReference>
<evidence type="ECO:0000259" key="2">
    <source>
        <dbReference type="Pfam" id="PF01878"/>
    </source>
</evidence>
<dbReference type="eggNOG" id="COG2947">
    <property type="taxonomic scope" value="Bacteria"/>
</dbReference>
<dbReference type="PANTHER" id="PTHR14087:SF7">
    <property type="entry name" value="THYMOCYTE NUCLEAR PROTEIN 1"/>
    <property type="match status" value="1"/>
</dbReference>